<dbReference type="PRINTS" id="PR00834">
    <property type="entry name" value="PROTEASES2C"/>
</dbReference>
<dbReference type="RefSeq" id="XP_014173872.1">
    <property type="nucleotide sequence ID" value="XM_014318397.1"/>
</dbReference>
<dbReference type="PROSITE" id="PS50069">
    <property type="entry name" value="CULLIN_2"/>
    <property type="match status" value="1"/>
</dbReference>
<dbReference type="Proteomes" id="UP000007796">
    <property type="component" value="Unassembled WGS sequence"/>
</dbReference>
<dbReference type="Pfam" id="PF13365">
    <property type="entry name" value="Trypsin_2"/>
    <property type="match status" value="1"/>
</dbReference>
<evidence type="ECO:0000256" key="14">
    <source>
        <dbReference type="PROSITE-ProRule" id="PRU00330"/>
    </source>
</evidence>
<evidence type="ECO:0000256" key="13">
    <source>
        <dbReference type="ARBA" id="ARBA00023306"/>
    </source>
</evidence>
<feature type="compositionally biased region" description="Acidic residues" evidence="16">
    <location>
        <begin position="844"/>
        <end position="882"/>
    </location>
</feature>
<comment type="function">
    <text evidence="1">Nuclear serine protease which mediates apoptosis.</text>
</comment>
<dbReference type="SUPFAM" id="SSF50156">
    <property type="entry name" value="PDZ domain-like"/>
    <property type="match status" value="2"/>
</dbReference>
<keyword evidence="13" id="KW-0131">Cell cycle</keyword>
<dbReference type="InParanoid" id="F0XFC3"/>
<keyword evidence="11" id="KW-0833">Ubl conjugation pathway</keyword>
<dbReference type="SMART" id="SM00182">
    <property type="entry name" value="CULLIN"/>
    <property type="match status" value="1"/>
</dbReference>
<dbReference type="Pfam" id="PF26557">
    <property type="entry name" value="Cullin_AB"/>
    <property type="match status" value="1"/>
</dbReference>
<dbReference type="Gene3D" id="3.30.230.130">
    <property type="entry name" value="Cullin, Chain C, Domain 2"/>
    <property type="match status" value="1"/>
</dbReference>
<keyword evidence="7" id="KW-1017">Isopeptide bond</keyword>
<dbReference type="Pfam" id="PF10557">
    <property type="entry name" value="Cullin_Nedd8"/>
    <property type="match status" value="1"/>
</dbReference>
<dbReference type="GO" id="GO:0019005">
    <property type="term" value="C:SCF ubiquitin ligase complex"/>
    <property type="evidence" value="ECO:0007669"/>
    <property type="project" value="UniProtKB-ARBA"/>
</dbReference>
<dbReference type="SMART" id="SM00884">
    <property type="entry name" value="Cullin_Nedd8"/>
    <property type="match status" value="1"/>
</dbReference>
<dbReference type="eggNOG" id="KOG2166">
    <property type="taxonomic scope" value="Eukaryota"/>
</dbReference>
<dbReference type="HOGENOM" id="CLU_236636_0_0_1"/>
<dbReference type="Gene3D" id="1.10.10.10">
    <property type="entry name" value="Winged helix-like DNA-binding domain superfamily/Winged helix DNA-binding domain"/>
    <property type="match status" value="1"/>
</dbReference>
<dbReference type="PANTHER" id="PTHR46366:SF8">
    <property type="entry name" value="PRO-APOPTOTIC SERINE PROTEASE NMA111"/>
    <property type="match status" value="1"/>
</dbReference>
<dbReference type="Pfam" id="PF00888">
    <property type="entry name" value="Cullin"/>
    <property type="match status" value="1"/>
</dbReference>
<dbReference type="InterPro" id="IPR016158">
    <property type="entry name" value="Cullin_homology"/>
</dbReference>
<dbReference type="SUPFAM" id="SSF50494">
    <property type="entry name" value="Trypsin-like serine proteases"/>
    <property type="match status" value="2"/>
</dbReference>
<dbReference type="SUPFAM" id="SSF74788">
    <property type="entry name" value="Cullin repeat-like"/>
    <property type="match status" value="1"/>
</dbReference>
<dbReference type="CDD" id="cd06719">
    <property type="entry name" value="PDZ2-4_Nma111p-like"/>
    <property type="match status" value="2"/>
</dbReference>
<dbReference type="InterPro" id="IPR001940">
    <property type="entry name" value="Peptidase_S1C"/>
</dbReference>
<dbReference type="STRING" id="655863.F0XFC3"/>
<dbReference type="Gene3D" id="2.40.10.120">
    <property type="match status" value="1"/>
</dbReference>
<dbReference type="InterPro" id="IPR036034">
    <property type="entry name" value="PDZ_sf"/>
</dbReference>
<reference evidence="18 19" key="1">
    <citation type="journal article" date="2011" name="Proc. Natl. Acad. Sci. U.S.A.">
        <title>Genome and transcriptome analyses of the mountain pine beetle-fungal symbiont Grosmannia clavigera, a lodgepole pine pathogen.</title>
        <authorList>
            <person name="DiGuistini S."/>
            <person name="Wang Y."/>
            <person name="Liao N.Y."/>
            <person name="Taylor G."/>
            <person name="Tanguay P."/>
            <person name="Feau N."/>
            <person name="Henrissat B."/>
            <person name="Chan S.K."/>
            <person name="Hesse-Orce U."/>
            <person name="Alamouti S.M."/>
            <person name="Tsui C.K.M."/>
            <person name="Docking R.T."/>
            <person name="Levasseur A."/>
            <person name="Haridas S."/>
            <person name="Robertson G."/>
            <person name="Birol I."/>
            <person name="Holt R.A."/>
            <person name="Marra M.A."/>
            <person name="Hamelin R.C."/>
            <person name="Hirst M."/>
            <person name="Jones S.J.M."/>
            <person name="Bohlmann J."/>
            <person name="Breuil C."/>
        </authorList>
    </citation>
    <scope>NUCLEOTIDE SEQUENCE [LARGE SCALE GENOMIC DNA]</scope>
    <source>
        <strain evidence="19">kw1407 / UAMH 11150</strain>
    </source>
</reference>
<evidence type="ECO:0000256" key="3">
    <source>
        <dbReference type="ARBA" id="ARBA00006019"/>
    </source>
</evidence>
<evidence type="ECO:0000256" key="8">
    <source>
        <dbReference type="ARBA" id="ARBA00022618"/>
    </source>
</evidence>
<dbReference type="InterPro" id="IPR016159">
    <property type="entry name" value="Cullin_repeat-like_dom_sf"/>
</dbReference>
<keyword evidence="19" id="KW-1185">Reference proteome</keyword>
<proteinExistence type="inferred from homology"/>
<protein>
    <recommendedName>
        <fullName evidence="5">Pro-apoptotic serine protease NMA111</fullName>
    </recommendedName>
    <alternativeName>
        <fullName evidence="6">Pro-apoptotic serine protease nma111</fullName>
    </alternativeName>
</protein>
<evidence type="ECO:0000313" key="18">
    <source>
        <dbReference type="EMBL" id="EFX04390.1"/>
    </source>
</evidence>
<comment type="pathway">
    <text evidence="2">Protein modification; protein ubiquitination.</text>
</comment>
<keyword evidence="18" id="KW-0378">Hydrolase</keyword>
<dbReference type="PANTHER" id="PTHR46366">
    <property type="entry name" value="PRO-APOPTOTIC SERINE PROTEASE NMA111"/>
    <property type="match status" value="1"/>
</dbReference>
<keyword evidence="12" id="KW-0832">Ubl conjugation</keyword>
<dbReference type="GO" id="GO:0051301">
    <property type="term" value="P:cell division"/>
    <property type="evidence" value="ECO:0007669"/>
    <property type="project" value="UniProtKB-KW"/>
</dbReference>
<keyword evidence="10" id="KW-0677">Repeat</keyword>
<gene>
    <name evidence="18" type="ORF">CMQ_1318</name>
</gene>
<organism evidence="19">
    <name type="scientific">Grosmannia clavigera (strain kw1407 / UAMH 11150)</name>
    <name type="common">Blue stain fungus</name>
    <name type="synonym">Graphiocladiella clavigera</name>
    <dbReference type="NCBI Taxonomy" id="655863"/>
    <lineage>
        <taxon>Eukaryota</taxon>
        <taxon>Fungi</taxon>
        <taxon>Dikarya</taxon>
        <taxon>Ascomycota</taxon>
        <taxon>Pezizomycotina</taxon>
        <taxon>Sordariomycetes</taxon>
        <taxon>Sordariomycetidae</taxon>
        <taxon>Ophiostomatales</taxon>
        <taxon>Ophiostomataceae</taxon>
        <taxon>Leptographium</taxon>
    </lineage>
</organism>
<accession>F0XFC3</accession>
<dbReference type="InterPro" id="IPR001373">
    <property type="entry name" value="Cullin_N"/>
</dbReference>
<keyword evidence="9" id="KW-0053">Apoptosis</keyword>
<comment type="similarity">
    <text evidence="4">Belongs to the peptidase S1C family.</text>
</comment>
<dbReference type="FunFam" id="1.20.1310.10:FF:000026">
    <property type="entry name" value="Cullin 1"/>
    <property type="match status" value="1"/>
</dbReference>
<evidence type="ECO:0000256" key="6">
    <source>
        <dbReference type="ARBA" id="ARBA00021524"/>
    </source>
</evidence>
<evidence type="ECO:0000256" key="16">
    <source>
        <dbReference type="SAM" id="MobiDB-lite"/>
    </source>
</evidence>
<dbReference type="FunFam" id="3.30.230.130:FF:000003">
    <property type="entry name" value="Cullin 2"/>
    <property type="match status" value="1"/>
</dbReference>
<dbReference type="InterPro" id="IPR036388">
    <property type="entry name" value="WH-like_DNA-bd_sf"/>
</dbReference>
<dbReference type="FunFam" id="1.20.1310.10:FF:000011">
    <property type="entry name" value="Cullin 1"/>
    <property type="match status" value="1"/>
</dbReference>
<dbReference type="InterPro" id="IPR036317">
    <property type="entry name" value="Cullin_homology_sf"/>
</dbReference>
<evidence type="ECO:0000256" key="2">
    <source>
        <dbReference type="ARBA" id="ARBA00004906"/>
    </source>
</evidence>
<keyword evidence="18" id="KW-0645">Protease</keyword>
<dbReference type="InterPro" id="IPR009003">
    <property type="entry name" value="Peptidase_S1_PA"/>
</dbReference>
<evidence type="ECO:0000259" key="17">
    <source>
        <dbReference type="PROSITE" id="PS50069"/>
    </source>
</evidence>
<dbReference type="InterPro" id="IPR036390">
    <property type="entry name" value="WH_DNA-bd_sf"/>
</dbReference>
<dbReference type="Pfam" id="PF12812">
    <property type="entry name" value="PDZ_1"/>
    <property type="match status" value="2"/>
</dbReference>
<dbReference type="SUPFAM" id="SSF75632">
    <property type="entry name" value="Cullin homology domain"/>
    <property type="match status" value="1"/>
</dbReference>
<name>F0XFC3_GROCL</name>
<dbReference type="GeneID" id="25974183"/>
<evidence type="ECO:0000256" key="9">
    <source>
        <dbReference type="ARBA" id="ARBA00022703"/>
    </source>
</evidence>
<feature type="region of interest" description="Disordered" evidence="16">
    <location>
        <begin position="814"/>
        <end position="896"/>
    </location>
</feature>
<dbReference type="CDD" id="cd06786">
    <property type="entry name" value="cpPDZ1_ScNma111-like"/>
    <property type="match status" value="1"/>
</dbReference>
<dbReference type="InterPro" id="IPR059120">
    <property type="entry name" value="Cullin-like_AB"/>
</dbReference>
<evidence type="ECO:0000256" key="10">
    <source>
        <dbReference type="ARBA" id="ARBA00022737"/>
    </source>
</evidence>
<evidence type="ECO:0000256" key="11">
    <source>
        <dbReference type="ARBA" id="ARBA00022786"/>
    </source>
</evidence>
<comment type="similarity">
    <text evidence="3 14 15">Belongs to the cullin family.</text>
</comment>
<keyword evidence="8" id="KW-0132">Cell division</keyword>
<evidence type="ECO:0000256" key="7">
    <source>
        <dbReference type="ARBA" id="ARBA00022499"/>
    </source>
</evidence>
<dbReference type="FunFam" id="1.20.1310.10:FF:000007">
    <property type="entry name" value="Cullin 1"/>
    <property type="match status" value="1"/>
</dbReference>
<dbReference type="GO" id="GO:0031625">
    <property type="term" value="F:ubiquitin protein ligase binding"/>
    <property type="evidence" value="ECO:0007669"/>
    <property type="project" value="InterPro"/>
</dbReference>
<evidence type="ECO:0000313" key="19">
    <source>
        <dbReference type="Proteomes" id="UP000007796"/>
    </source>
</evidence>
<dbReference type="GO" id="GO:0006915">
    <property type="term" value="P:apoptotic process"/>
    <property type="evidence" value="ECO:0007669"/>
    <property type="project" value="UniProtKB-KW"/>
</dbReference>
<dbReference type="InterPro" id="IPR019559">
    <property type="entry name" value="Cullin_neddylation_domain"/>
</dbReference>
<feature type="domain" description="Cullin family profile" evidence="17">
    <location>
        <begin position="400"/>
        <end position="631"/>
    </location>
</feature>
<dbReference type="FunCoup" id="F0XFC3">
    <property type="interactions" value="121"/>
</dbReference>
<dbReference type="FunFam" id="1.10.10.10:FF:000014">
    <property type="entry name" value="Cullin 1"/>
    <property type="match status" value="1"/>
</dbReference>
<dbReference type="Gene3D" id="1.20.1310.10">
    <property type="entry name" value="Cullin Repeats"/>
    <property type="match status" value="4"/>
</dbReference>
<dbReference type="SUPFAM" id="SSF46785">
    <property type="entry name" value="Winged helix' DNA-binding domain"/>
    <property type="match status" value="1"/>
</dbReference>
<dbReference type="eggNOG" id="KOG1421">
    <property type="taxonomic scope" value="Eukaryota"/>
</dbReference>
<dbReference type="InterPro" id="IPR025926">
    <property type="entry name" value="PDZ-like_dom"/>
</dbReference>
<evidence type="ECO:0000256" key="5">
    <source>
        <dbReference type="ARBA" id="ARBA00020338"/>
    </source>
</evidence>
<evidence type="ECO:0000256" key="1">
    <source>
        <dbReference type="ARBA" id="ARBA00002558"/>
    </source>
</evidence>
<evidence type="ECO:0000256" key="15">
    <source>
        <dbReference type="RuleBase" id="RU003829"/>
    </source>
</evidence>
<evidence type="ECO:0000256" key="4">
    <source>
        <dbReference type="ARBA" id="ARBA00010541"/>
    </source>
</evidence>
<evidence type="ECO:0000256" key="12">
    <source>
        <dbReference type="ARBA" id="ARBA00022843"/>
    </source>
</evidence>
<sequence>MPPAIARPGTTMLMPQPNQDDINATWAYLQQGVNSIMVNIDGGMTMETKAVGLHQSSSIASVAHRGAHLLGEDLYEKLTDYLTGHLEGLREEASHHGGEALLAFYIREWDRYTVAAKYIHHLFRYLNRHWVKREMDEGKRNVYDVYTLHLVQWRSILFDKISVQVMNAVLKLVERQRNGETIEYLQIKQVLDSMVSLGLDDSDSSKTTLDTYRYHFERPFLDATQKYYQDESSRFVAENPVVEYMKKAEIRLQEEEQRVQMYLHPDIAIPLKRCCNQALIADHSALLRDEFQFLLNNDREEDMARMYNLLSRIPEGLDPLRTRFEAHVRNAGLAAVAKVAADTEKLDPKVYVDALLETHTQYQGLVKRAFNDEPEFTRSLDNACREFVNRNDVCKAGSNKSPELLAKYADMLLKKSGTGVEESELEVTLTQIMTVFKYIEDKDVFQKFYSRMLARRLVHTSTSSDDAETSMISKLKEACGFEYTNKLQRMFQDMQISKDLNAGFKEHVQVMDGSSLDGQYSILGTGFWPLSPPTTTFSPPAEVQNDCDKFTRYYKNKHEGRKLTWLWQLCKGELKTSYCKNSKTPYTFQVSAYQMAILMLFNDKDKYTYEEIVSATQLNSESLDPSLSIILKAKVLLASPADGDKVGPGKTFSLNYDFRNKKIRINLNVGVKSEQRQEEAETNKTIEEDRKLLLQSAIVRIMKARKRMKHAQLVSETITQIKGRFLPKVADIKKCIEILLDKEYLERLDDDELGLPFSSTILTKGATALWSTGVASASTQYFLLGASVRFSSSAASTAAQSRVTAAMNGTAGAAALGKRKTAHPSDGDRPSKLQRSLNGGTADEAGDSDDVPNDDAMLDGEEASGAEEDSLGSEDGFEDSEALDGSSGRAAKRHAPPPVVLASGAAESAEWQETIQRVVCNVVSIRFCMTCSFDTEPALTSEATGFVVDAERGYILTNRHVVGSGPFWGYCIFDNHEEVDAYPVYRDPVHDFGILKFDPKAIKYMPIQALKLCPDLAKVGVEIRVVGNDAGEKLSILSGVISRLDRNAPEYGDGYCDFNTSYYQASAAASGGSSGSPVVNIDGNAVALQAGGRADGASTDYFLPLDRPLRALRCLQEGKAIARGDIQCQFLLKPFDECRRLGLSADCEAEMRAAFPTETNMLVAEIILPSGPSHGKIEEGDVLVRVNGELITQFVRLDAIMDSHVDQTVRLELQRGGSTVLVDVTVGDLHKITPDRFVSVAGGSFHNLSYQQARLYGVACKGVYVSEASGSFRFDSSDNGWLVQSIDHKKVTDLDEFVEAIRTVPDKSRVVVTYQHLRDLHTKHTTIIYVDRHWSSKIRLAVRNDTTGLWDFSDLGDALPAVAPVRRTASFIQLKHMPHTAVADLVRSFVHVNCYMPLKLDGFPKNRKWGMGLVIDAAKGLVVISRAIVPYDLCDITVTIADSIVVEGRVVFLHPLQNYAIIQYDPALVDAPVMSARLSSEELSQGAATNFIGYNRIGRIVHAATTVTEVFAVAIPANPGAPRYRAVNVDAITVDTSLSGQCGSGVLAADDGTVRALWLTYLGERSPATHRDEEYHLGLATPTLLPVIEQIQRGVVPRLRMLPVEVRSIQMSQARLMGVSEEVISKVSLANTAQHQLFMVTKRTFERAVEHAADSGLLEGDILLSLNGRLITRIAELDVMYNHDHLDAVIVRDCAEINLRLATVAADDHETDRAVSFCGAVLHRPHHGVRQQISKLFSEVYVSARTRGSPAAQYGLAPTNFITHVNGEPTPDLNAFLAAVVKIPDNTYFRLKAVTFDSMPWVVTMKKNEHYFPTVEWIKDTAAPCGWRRVTYEGGGKAVEGEPSEGVVVPIIEDTGDIAAE</sequence>
<dbReference type="Gene3D" id="2.30.42.10">
    <property type="match status" value="1"/>
</dbReference>
<dbReference type="GO" id="GO:0006511">
    <property type="term" value="P:ubiquitin-dependent protein catabolic process"/>
    <property type="evidence" value="ECO:0007669"/>
    <property type="project" value="InterPro"/>
</dbReference>
<dbReference type="OrthoDB" id="4217619at2759"/>
<dbReference type="EMBL" id="GL629765">
    <property type="protein sequence ID" value="EFX04390.1"/>
    <property type="molecule type" value="Genomic_DNA"/>
</dbReference>
<dbReference type="GO" id="GO:0004252">
    <property type="term" value="F:serine-type endopeptidase activity"/>
    <property type="evidence" value="ECO:0007669"/>
    <property type="project" value="InterPro"/>
</dbReference>